<reference evidence="1 2" key="1">
    <citation type="submission" date="2017-11" db="EMBL/GenBank/DDBJ databases">
        <title>Genome-resolved metagenomics identifies genetic mobility, metabolic interactions, and unexpected diversity in perchlorate-reducing communities.</title>
        <authorList>
            <person name="Barnum T.P."/>
            <person name="Figueroa I.A."/>
            <person name="Carlstrom C.I."/>
            <person name="Lucas L.N."/>
            <person name="Engelbrektson A.L."/>
            <person name="Coates J.D."/>
        </authorList>
    </citation>
    <scope>NUCLEOTIDE SEQUENCE [LARGE SCALE GENOMIC DNA]</scope>
    <source>
        <strain evidence="1">BM301</strain>
    </source>
</reference>
<accession>A0A2N6D0N2</accession>
<dbReference type="STRING" id="1111735.GCA_000428045_01347"/>
<sequence>MCTLVILFQPGHRWPLILAGNRDEMRDRPSSPPGQHWPAQPEVTAGLDHLGGGTWLGMNRQAVVATVMNREGTLGPARDKKSRGDLVLQALQHPTAEAALHAVLALPTGDYRAFNLFIGDRENAYWLRNRDDESGLEHFTIHPGLHMLTSRELDDTSHPRIQFWLPLFQSAAPPVPEQQTWSEWISLLAGRMNTDFANPHAAMNMDLPMGFATVSCSLIALPRSPDQDRPIWLYADGSPDRAEFSPVRIGRPVD</sequence>
<dbReference type="RefSeq" id="WP_029134008.1">
    <property type="nucleotide sequence ID" value="NZ_CBDUFW010000003.1"/>
</dbReference>
<gene>
    <name evidence="1" type="ORF">C0630_03515</name>
</gene>
<dbReference type="PANTHER" id="PTHR17985">
    <property type="entry name" value="SER/THR-RICH PROTEIN T10 IN DGCR REGION"/>
    <property type="match status" value="1"/>
</dbReference>
<dbReference type="EMBL" id="PKUN01000002">
    <property type="protein sequence ID" value="PLX63228.1"/>
    <property type="molecule type" value="Genomic_DNA"/>
</dbReference>
<dbReference type="Pfam" id="PF05742">
    <property type="entry name" value="TANGO2"/>
    <property type="match status" value="1"/>
</dbReference>
<protein>
    <recommendedName>
        <fullName evidence="3">NRDE family protein</fullName>
    </recommendedName>
</protein>
<dbReference type="PANTHER" id="PTHR17985:SF8">
    <property type="entry name" value="TRANSPORT AND GOLGI ORGANIZATION PROTEIN 2 HOMOLOG"/>
    <property type="match status" value="1"/>
</dbReference>
<evidence type="ECO:0000313" key="1">
    <source>
        <dbReference type="EMBL" id="PLX63228.1"/>
    </source>
</evidence>
<organism evidence="1 2">
    <name type="scientific">Sedimenticola selenatireducens</name>
    <dbReference type="NCBI Taxonomy" id="191960"/>
    <lineage>
        <taxon>Bacteria</taxon>
        <taxon>Pseudomonadati</taxon>
        <taxon>Pseudomonadota</taxon>
        <taxon>Gammaproteobacteria</taxon>
        <taxon>Chromatiales</taxon>
        <taxon>Sedimenticolaceae</taxon>
        <taxon>Sedimenticola</taxon>
    </lineage>
</organism>
<dbReference type="InterPro" id="IPR008551">
    <property type="entry name" value="TANGO2"/>
</dbReference>
<dbReference type="Proteomes" id="UP000235015">
    <property type="component" value="Unassembled WGS sequence"/>
</dbReference>
<comment type="caution">
    <text evidence="1">The sequence shown here is derived from an EMBL/GenBank/DDBJ whole genome shotgun (WGS) entry which is preliminary data.</text>
</comment>
<evidence type="ECO:0000313" key="2">
    <source>
        <dbReference type="Proteomes" id="UP000235015"/>
    </source>
</evidence>
<evidence type="ECO:0008006" key="3">
    <source>
        <dbReference type="Google" id="ProtNLM"/>
    </source>
</evidence>
<proteinExistence type="predicted"/>
<name>A0A2N6D0N2_9GAMM</name>
<dbReference type="AlphaFoldDB" id="A0A2N6D0N2"/>